<reference evidence="2 3" key="1">
    <citation type="journal article" date="2018" name="Evol. Lett.">
        <title>Horizontal gene cluster transfer increased hallucinogenic mushroom diversity.</title>
        <authorList>
            <person name="Reynolds H.T."/>
            <person name="Vijayakumar V."/>
            <person name="Gluck-Thaler E."/>
            <person name="Korotkin H.B."/>
            <person name="Matheny P.B."/>
            <person name="Slot J.C."/>
        </authorList>
    </citation>
    <scope>NUCLEOTIDE SEQUENCE [LARGE SCALE GENOMIC DNA]</scope>
    <source>
        <strain evidence="2 3">2631</strain>
    </source>
</reference>
<comment type="caution">
    <text evidence="2">The sequence shown here is derived from an EMBL/GenBank/DDBJ whole genome shotgun (WGS) entry which is preliminary data.</text>
</comment>
<protein>
    <recommendedName>
        <fullName evidence="4">HNH domain-containing protein</fullName>
    </recommendedName>
</protein>
<dbReference type="EMBL" id="NHYD01003915">
    <property type="protein sequence ID" value="PPQ70073.1"/>
    <property type="molecule type" value="Genomic_DNA"/>
</dbReference>
<accession>A0A409VV05</accession>
<evidence type="ECO:0000313" key="3">
    <source>
        <dbReference type="Proteomes" id="UP000283269"/>
    </source>
</evidence>
<proteinExistence type="predicted"/>
<name>A0A409VV05_PSICY</name>
<dbReference type="STRING" id="93625.A0A409VV05"/>
<dbReference type="AlphaFoldDB" id="A0A409VV05"/>
<organism evidence="2 3">
    <name type="scientific">Psilocybe cyanescens</name>
    <dbReference type="NCBI Taxonomy" id="93625"/>
    <lineage>
        <taxon>Eukaryota</taxon>
        <taxon>Fungi</taxon>
        <taxon>Dikarya</taxon>
        <taxon>Basidiomycota</taxon>
        <taxon>Agaricomycotina</taxon>
        <taxon>Agaricomycetes</taxon>
        <taxon>Agaricomycetidae</taxon>
        <taxon>Agaricales</taxon>
        <taxon>Agaricineae</taxon>
        <taxon>Strophariaceae</taxon>
        <taxon>Psilocybe</taxon>
    </lineage>
</organism>
<evidence type="ECO:0008006" key="4">
    <source>
        <dbReference type="Google" id="ProtNLM"/>
    </source>
</evidence>
<feature type="region of interest" description="Disordered" evidence="1">
    <location>
        <begin position="26"/>
        <end position="46"/>
    </location>
</feature>
<feature type="compositionally biased region" description="Low complexity" evidence="1">
    <location>
        <begin position="26"/>
        <end position="44"/>
    </location>
</feature>
<dbReference type="Proteomes" id="UP000283269">
    <property type="component" value="Unassembled WGS sequence"/>
</dbReference>
<evidence type="ECO:0000256" key="1">
    <source>
        <dbReference type="SAM" id="MobiDB-lite"/>
    </source>
</evidence>
<sequence length="227" mass="25447">MEERPTAQFSIFRDCIAQKLLHLITPDDNGTGDDQTPGDTDSGSPLDDFASYLATEAWETLPSVLKEATNETHDTLPDVDSLSLESVPASFTDSLVSYGVVHDTDDAVDFLRKAIGDYVAQTCAPRPAWSSTRTEECAICARAVPLTYHHLIPRSTHTKVLKQGWHPKTMLNSVAWLCRPCHSVVHHVASNEDLARYFHTVELLLQREDIQKWQKYAAKQRFGVRRG</sequence>
<keyword evidence="3" id="KW-1185">Reference proteome</keyword>
<dbReference type="OrthoDB" id="4850648at2759"/>
<evidence type="ECO:0000313" key="2">
    <source>
        <dbReference type="EMBL" id="PPQ70073.1"/>
    </source>
</evidence>
<dbReference type="PANTHER" id="PTHR37827">
    <property type="entry name" value="TUDOR DOMAIN-CONTAINING PROTEIN"/>
    <property type="match status" value="1"/>
</dbReference>
<dbReference type="InParanoid" id="A0A409VV05"/>
<dbReference type="PANTHER" id="PTHR37827:SF1">
    <property type="entry name" value="HNH DOMAIN-CONTAINING PROTEIN"/>
    <property type="match status" value="1"/>
</dbReference>
<gene>
    <name evidence="2" type="ORF">CVT25_006550</name>
</gene>